<name>A0ABY2BRA5_9ACTN</name>
<reference evidence="3 4" key="1">
    <citation type="journal article" date="2015" name="Stand. Genomic Sci.">
        <title>Genomic Encyclopedia of Bacterial and Archaeal Type Strains, Phase III: the genomes of soil and plant-associated and newly described type strains.</title>
        <authorList>
            <person name="Whitman W.B."/>
            <person name="Woyke T."/>
            <person name="Klenk H.P."/>
            <person name="Zhou Y."/>
            <person name="Lilburn T.G."/>
            <person name="Beck B.J."/>
            <person name="De Vos P."/>
            <person name="Vandamme P."/>
            <person name="Eisen J.A."/>
            <person name="Garrity G."/>
            <person name="Hugenholtz P."/>
            <person name="Kyrpides N.C."/>
        </authorList>
    </citation>
    <scope>NUCLEOTIDE SEQUENCE [LARGE SCALE GENOMIC DNA]</scope>
    <source>
        <strain evidence="3 4">VKM Ac-2538</strain>
    </source>
</reference>
<feature type="region of interest" description="Disordered" evidence="1">
    <location>
        <begin position="33"/>
        <end position="91"/>
    </location>
</feature>
<feature type="compositionally biased region" description="Polar residues" evidence="1">
    <location>
        <begin position="69"/>
        <end position="82"/>
    </location>
</feature>
<dbReference type="EMBL" id="SLWM01000003">
    <property type="protein sequence ID" value="TCO27868.1"/>
    <property type="molecule type" value="Genomic_DNA"/>
</dbReference>
<feature type="chain" id="PRO_5046996638" description="Lipoprotein LpqN" evidence="2">
    <location>
        <begin position="19"/>
        <end position="257"/>
    </location>
</feature>
<sequence length="257" mass="26551">MKLSRTAALSAVAAVVLAGGVTAGLVIGSHSADANEHPGAGPNAGASTNPSTNPSAEPSPGSGTEPGGNASTEPSTGPNSKPSAGPTPAVPALTPAQVQYAHRGWGDPATEVGVIILAPKTWSMVKLSTFEVRFSSPNKLWNLRVNANASDLPVKMLTDRKLTLASTASADFRLISRVDGTTKATNPNFTGVVFHHTTFTYTYTDPTRGPRLVVDRLVSVNDAQQTLFEIVAGGRPQDASALAAITATATRDFIRLP</sequence>
<feature type="signal peptide" evidence="2">
    <location>
        <begin position="1"/>
        <end position="18"/>
    </location>
</feature>
<accession>A0ABY2BRA5</accession>
<organism evidence="3 4">
    <name type="scientific">Kribbella orskensis</name>
    <dbReference type="NCBI Taxonomy" id="2512216"/>
    <lineage>
        <taxon>Bacteria</taxon>
        <taxon>Bacillati</taxon>
        <taxon>Actinomycetota</taxon>
        <taxon>Actinomycetes</taxon>
        <taxon>Propionibacteriales</taxon>
        <taxon>Kribbellaceae</taxon>
        <taxon>Kribbella</taxon>
    </lineage>
</organism>
<gene>
    <name evidence="3" type="ORF">EV644_103572</name>
</gene>
<protein>
    <recommendedName>
        <fullName evidence="5">Lipoprotein LpqN</fullName>
    </recommendedName>
</protein>
<evidence type="ECO:0000313" key="4">
    <source>
        <dbReference type="Proteomes" id="UP000295818"/>
    </source>
</evidence>
<keyword evidence="4" id="KW-1185">Reference proteome</keyword>
<dbReference type="RefSeq" id="WP_132191682.1">
    <property type="nucleotide sequence ID" value="NZ_SLWM01000003.1"/>
</dbReference>
<dbReference type="Proteomes" id="UP000295818">
    <property type="component" value="Unassembled WGS sequence"/>
</dbReference>
<evidence type="ECO:0008006" key="5">
    <source>
        <dbReference type="Google" id="ProtNLM"/>
    </source>
</evidence>
<evidence type="ECO:0000313" key="3">
    <source>
        <dbReference type="EMBL" id="TCO27868.1"/>
    </source>
</evidence>
<evidence type="ECO:0000256" key="2">
    <source>
        <dbReference type="SAM" id="SignalP"/>
    </source>
</evidence>
<keyword evidence="2" id="KW-0732">Signal</keyword>
<feature type="compositionally biased region" description="Low complexity" evidence="1">
    <location>
        <begin position="54"/>
        <end position="63"/>
    </location>
</feature>
<evidence type="ECO:0000256" key="1">
    <source>
        <dbReference type="SAM" id="MobiDB-lite"/>
    </source>
</evidence>
<proteinExistence type="predicted"/>
<comment type="caution">
    <text evidence="3">The sequence shown here is derived from an EMBL/GenBank/DDBJ whole genome shotgun (WGS) entry which is preliminary data.</text>
</comment>